<dbReference type="Gene3D" id="3.20.20.30">
    <property type="entry name" value="Luciferase-like domain"/>
    <property type="match status" value="1"/>
</dbReference>
<evidence type="ECO:0000313" key="7">
    <source>
        <dbReference type="Proteomes" id="UP000272729"/>
    </source>
</evidence>
<dbReference type="Pfam" id="PF00296">
    <property type="entry name" value="Bac_luciferase"/>
    <property type="match status" value="1"/>
</dbReference>
<dbReference type="InterPro" id="IPR050172">
    <property type="entry name" value="SsuD_RutA_monooxygenase"/>
</dbReference>
<name>A0A495X6A1_9PSEU</name>
<dbReference type="PANTHER" id="PTHR42847:SF4">
    <property type="entry name" value="ALKANESULFONATE MONOOXYGENASE-RELATED"/>
    <property type="match status" value="1"/>
</dbReference>
<dbReference type="SUPFAM" id="SSF51679">
    <property type="entry name" value="Bacterial luciferase-like"/>
    <property type="match status" value="1"/>
</dbReference>
<evidence type="ECO:0000256" key="3">
    <source>
        <dbReference type="ARBA" id="ARBA00023002"/>
    </source>
</evidence>
<dbReference type="InterPro" id="IPR011251">
    <property type="entry name" value="Luciferase-like_dom"/>
</dbReference>
<evidence type="ECO:0000256" key="2">
    <source>
        <dbReference type="ARBA" id="ARBA00022643"/>
    </source>
</evidence>
<dbReference type="GO" id="GO:0008726">
    <property type="term" value="F:alkanesulfonate monooxygenase activity"/>
    <property type="evidence" value="ECO:0007669"/>
    <property type="project" value="TreeGrafter"/>
</dbReference>
<feature type="domain" description="Luciferase-like" evidence="5">
    <location>
        <begin position="14"/>
        <end position="229"/>
    </location>
</feature>
<keyword evidence="3" id="KW-0560">Oxidoreductase</keyword>
<keyword evidence="4" id="KW-0503">Monooxygenase</keyword>
<dbReference type="EMBL" id="RBXR01000001">
    <property type="protein sequence ID" value="RKT68193.1"/>
    <property type="molecule type" value="Genomic_DNA"/>
</dbReference>
<dbReference type="RefSeq" id="WP_121219018.1">
    <property type="nucleotide sequence ID" value="NZ_JBIUBA010000015.1"/>
</dbReference>
<protein>
    <submittedName>
        <fullName evidence="6">Putative F420-dependent oxidoreductase</fullName>
    </submittedName>
</protein>
<evidence type="ECO:0000313" key="6">
    <source>
        <dbReference type="EMBL" id="RKT68193.1"/>
    </source>
</evidence>
<evidence type="ECO:0000256" key="1">
    <source>
        <dbReference type="ARBA" id="ARBA00022630"/>
    </source>
</evidence>
<keyword evidence="7" id="KW-1185">Reference proteome</keyword>
<dbReference type="PANTHER" id="PTHR42847">
    <property type="entry name" value="ALKANESULFONATE MONOOXYGENASE"/>
    <property type="match status" value="1"/>
</dbReference>
<proteinExistence type="predicted"/>
<evidence type="ECO:0000256" key="4">
    <source>
        <dbReference type="ARBA" id="ARBA00023033"/>
    </source>
</evidence>
<organism evidence="6 7">
    <name type="scientific">Saccharothrix variisporea</name>
    <dbReference type="NCBI Taxonomy" id="543527"/>
    <lineage>
        <taxon>Bacteria</taxon>
        <taxon>Bacillati</taxon>
        <taxon>Actinomycetota</taxon>
        <taxon>Actinomycetes</taxon>
        <taxon>Pseudonocardiales</taxon>
        <taxon>Pseudonocardiaceae</taxon>
        <taxon>Saccharothrix</taxon>
    </lineage>
</organism>
<accession>A0A495X6A1</accession>
<dbReference type="OrthoDB" id="4074025at2"/>
<dbReference type="Proteomes" id="UP000272729">
    <property type="component" value="Unassembled WGS sequence"/>
</dbReference>
<dbReference type="InterPro" id="IPR019921">
    <property type="entry name" value="Lucif-like_OxRdtase_Rv2161c"/>
</dbReference>
<sequence length="286" mass="31213">MRIGAIFPQLEIGNDPADIRGWAQSVEELGYTHAMAFDHVLGAGVDTRPGWRGYTSESLFHEVFVLFGYLAAVTTDLELMTGVLVLPQRQTALVAKQAAEVDVLSGGRLRLGVGIGWNPVEYEALNEEFAGRGARSTEQVEVLQRLWASDTVTFTGKWHRIDNAGINPRPAAGRIPVWFGGHAEQVLRRAGRLGDGWLPHRPPDATAAEMIARVRGYARDAGRDPGALGFEPRLTLSDVPEQEWASYVGRWVELGATHLSVNTMGLGLRSAADHVSVLRDVMKVLG</sequence>
<comment type="caution">
    <text evidence="6">The sequence shown here is derived from an EMBL/GenBank/DDBJ whole genome shotgun (WGS) entry which is preliminary data.</text>
</comment>
<dbReference type="GO" id="GO:0046306">
    <property type="term" value="P:alkanesulfonate catabolic process"/>
    <property type="evidence" value="ECO:0007669"/>
    <property type="project" value="TreeGrafter"/>
</dbReference>
<dbReference type="AlphaFoldDB" id="A0A495X6A1"/>
<dbReference type="InterPro" id="IPR036661">
    <property type="entry name" value="Luciferase-like_sf"/>
</dbReference>
<evidence type="ECO:0000259" key="5">
    <source>
        <dbReference type="Pfam" id="PF00296"/>
    </source>
</evidence>
<reference evidence="6 7" key="1">
    <citation type="submission" date="2018-10" db="EMBL/GenBank/DDBJ databases">
        <title>Sequencing the genomes of 1000 actinobacteria strains.</title>
        <authorList>
            <person name="Klenk H.-P."/>
        </authorList>
    </citation>
    <scope>NUCLEOTIDE SEQUENCE [LARGE SCALE GENOMIC DNA]</scope>
    <source>
        <strain evidence="6 7">DSM 43911</strain>
    </source>
</reference>
<gene>
    <name evidence="6" type="ORF">DFJ66_1374</name>
</gene>
<keyword evidence="1" id="KW-0285">Flavoprotein</keyword>
<keyword evidence="2" id="KW-0288">FMN</keyword>
<dbReference type="NCBIfam" id="TIGR03619">
    <property type="entry name" value="F420_Rv2161c"/>
    <property type="match status" value="1"/>
</dbReference>